<dbReference type="InterPro" id="IPR003594">
    <property type="entry name" value="HATPase_dom"/>
</dbReference>
<keyword evidence="6" id="KW-0902">Two-component regulatory system</keyword>
<keyword evidence="11" id="KW-0614">Plasmid</keyword>
<gene>
    <name evidence="11" type="ORF">IGS68_29865</name>
</gene>
<dbReference type="EC" id="2.7.13.3" evidence="2"/>
<evidence type="ECO:0000256" key="3">
    <source>
        <dbReference type="ARBA" id="ARBA00022553"/>
    </source>
</evidence>
<dbReference type="Pfam" id="PF02518">
    <property type="entry name" value="HATPase_c"/>
    <property type="match status" value="1"/>
</dbReference>
<dbReference type="PANTHER" id="PTHR43711:SF26">
    <property type="entry name" value="SENSOR HISTIDINE KINASE RCSC"/>
    <property type="match status" value="1"/>
</dbReference>
<evidence type="ECO:0000256" key="8">
    <source>
        <dbReference type="SAM" id="MobiDB-lite"/>
    </source>
</evidence>
<evidence type="ECO:0000256" key="2">
    <source>
        <dbReference type="ARBA" id="ARBA00012438"/>
    </source>
</evidence>
<geneLocation type="plasmid" evidence="11 12">
    <name>pTT6-1</name>
</geneLocation>
<dbReference type="EMBL" id="CP067421">
    <property type="protein sequence ID" value="QQP92685.1"/>
    <property type="molecule type" value="Genomic_DNA"/>
</dbReference>
<dbReference type="PROSITE" id="PS50109">
    <property type="entry name" value="HIS_KIN"/>
    <property type="match status" value="1"/>
</dbReference>
<dbReference type="InterPro" id="IPR005467">
    <property type="entry name" value="His_kinase_dom"/>
</dbReference>
<dbReference type="InterPro" id="IPR003661">
    <property type="entry name" value="HisK_dim/P_dom"/>
</dbReference>
<dbReference type="CDD" id="cd00082">
    <property type="entry name" value="HisKA"/>
    <property type="match status" value="1"/>
</dbReference>
<keyword evidence="3" id="KW-0597">Phosphoprotein</keyword>
<keyword evidence="9" id="KW-0812">Transmembrane</keyword>
<dbReference type="SUPFAM" id="SSF55874">
    <property type="entry name" value="ATPase domain of HSP90 chaperone/DNA topoisomerase II/histidine kinase"/>
    <property type="match status" value="1"/>
</dbReference>
<dbReference type="Proteomes" id="UP000595197">
    <property type="component" value="Plasmid pTT6-1"/>
</dbReference>
<dbReference type="RefSeq" id="WP_201081788.1">
    <property type="nucleotide sequence ID" value="NZ_CP067421.1"/>
</dbReference>
<feature type="transmembrane region" description="Helical" evidence="9">
    <location>
        <begin position="6"/>
        <end position="23"/>
    </location>
</feature>
<evidence type="ECO:0000259" key="10">
    <source>
        <dbReference type="PROSITE" id="PS50109"/>
    </source>
</evidence>
<dbReference type="PRINTS" id="PR00344">
    <property type="entry name" value="BCTRLSENSOR"/>
</dbReference>
<evidence type="ECO:0000256" key="5">
    <source>
        <dbReference type="ARBA" id="ARBA00022777"/>
    </source>
</evidence>
<dbReference type="InterPro" id="IPR036097">
    <property type="entry name" value="HisK_dim/P_sf"/>
</dbReference>
<dbReference type="InterPro" id="IPR050736">
    <property type="entry name" value="Sensor_HK_Regulatory"/>
</dbReference>
<keyword evidence="7" id="KW-0175">Coiled coil</keyword>
<dbReference type="Pfam" id="PF00512">
    <property type="entry name" value="HisKA"/>
    <property type="match status" value="1"/>
</dbReference>
<keyword evidence="12" id="KW-1185">Reference proteome</keyword>
<proteinExistence type="predicted"/>
<dbReference type="CDD" id="cd16922">
    <property type="entry name" value="HATPase_EvgS-ArcB-TorS-like"/>
    <property type="match status" value="1"/>
</dbReference>
<keyword evidence="9" id="KW-0472">Membrane</keyword>
<evidence type="ECO:0000256" key="7">
    <source>
        <dbReference type="SAM" id="Coils"/>
    </source>
</evidence>
<feature type="region of interest" description="Disordered" evidence="8">
    <location>
        <begin position="460"/>
        <end position="486"/>
    </location>
</feature>
<reference evidence="11" key="1">
    <citation type="submission" date="2021-02" db="EMBL/GenBank/DDBJ databases">
        <title>Skermanella TT6 skin isolate.</title>
        <authorList>
            <person name="Lee K."/>
            <person name="Ganzorig M."/>
        </authorList>
    </citation>
    <scope>NUCLEOTIDE SEQUENCE</scope>
    <source>
        <strain evidence="11">TT6</strain>
    </source>
</reference>
<evidence type="ECO:0000256" key="4">
    <source>
        <dbReference type="ARBA" id="ARBA00022679"/>
    </source>
</evidence>
<keyword evidence="5 11" id="KW-0418">Kinase</keyword>
<dbReference type="InterPro" id="IPR036890">
    <property type="entry name" value="HATPase_C_sf"/>
</dbReference>
<name>A0ABX7BGG0_9PROT</name>
<dbReference type="InterPro" id="IPR004358">
    <property type="entry name" value="Sig_transdc_His_kin-like_C"/>
</dbReference>
<dbReference type="Gene3D" id="1.10.287.130">
    <property type="match status" value="1"/>
</dbReference>
<evidence type="ECO:0000313" key="11">
    <source>
        <dbReference type="EMBL" id="QQP92685.1"/>
    </source>
</evidence>
<organism evidence="11 12">
    <name type="scientific">Skermanella cutis</name>
    <dbReference type="NCBI Taxonomy" id="2775420"/>
    <lineage>
        <taxon>Bacteria</taxon>
        <taxon>Pseudomonadati</taxon>
        <taxon>Pseudomonadota</taxon>
        <taxon>Alphaproteobacteria</taxon>
        <taxon>Rhodospirillales</taxon>
        <taxon>Azospirillaceae</taxon>
        <taxon>Skermanella</taxon>
    </lineage>
</organism>
<evidence type="ECO:0000313" key="12">
    <source>
        <dbReference type="Proteomes" id="UP000595197"/>
    </source>
</evidence>
<dbReference type="SMART" id="SM00387">
    <property type="entry name" value="HATPase_c"/>
    <property type="match status" value="1"/>
</dbReference>
<feature type="transmembrane region" description="Helical" evidence="9">
    <location>
        <begin position="178"/>
        <end position="196"/>
    </location>
</feature>
<dbReference type="GO" id="GO:0016301">
    <property type="term" value="F:kinase activity"/>
    <property type="evidence" value="ECO:0007669"/>
    <property type="project" value="UniProtKB-KW"/>
</dbReference>
<protein>
    <recommendedName>
        <fullName evidence="2">histidine kinase</fullName>
        <ecNumber evidence="2">2.7.13.3</ecNumber>
    </recommendedName>
</protein>
<dbReference type="Gene3D" id="3.30.565.10">
    <property type="entry name" value="Histidine kinase-like ATPase, C-terminal domain"/>
    <property type="match status" value="1"/>
</dbReference>
<dbReference type="SMART" id="SM00388">
    <property type="entry name" value="HisKA"/>
    <property type="match status" value="1"/>
</dbReference>
<dbReference type="SUPFAM" id="SSF47384">
    <property type="entry name" value="Homodimeric domain of signal transducing histidine kinase"/>
    <property type="match status" value="1"/>
</dbReference>
<evidence type="ECO:0000256" key="1">
    <source>
        <dbReference type="ARBA" id="ARBA00000085"/>
    </source>
</evidence>
<dbReference type="PANTHER" id="PTHR43711">
    <property type="entry name" value="TWO-COMPONENT HISTIDINE KINASE"/>
    <property type="match status" value="1"/>
</dbReference>
<comment type="catalytic activity">
    <reaction evidence="1">
        <text>ATP + protein L-histidine = ADP + protein N-phospho-L-histidine.</text>
        <dbReference type="EC" id="2.7.13.3"/>
    </reaction>
</comment>
<keyword evidence="9" id="KW-1133">Transmembrane helix</keyword>
<evidence type="ECO:0000256" key="9">
    <source>
        <dbReference type="SAM" id="Phobius"/>
    </source>
</evidence>
<accession>A0ABX7BGG0</accession>
<keyword evidence="4" id="KW-0808">Transferase</keyword>
<feature type="coiled-coil region" evidence="7">
    <location>
        <begin position="199"/>
        <end position="226"/>
    </location>
</feature>
<sequence length="486" mass="52322">MSLGKIVWTVSFVLVLCSMPMLIPDLIGIQRSVEVSSGAGDRYDGELSADLLRFQVAVRDLEPGSQPEVIEEVIEEVVLRLDNVFTRLNAFPEPDSAGWYTWAAGREAGAAEVRRVLDQIDRDLPLLRTDPAAFRAVADRRAEEAVAIHWRMQLAMGEQQNTLVGRLQHQVSVFQMKLLGYGAGFIVLVGALAWLMRSHMRSEKELQATNRQLRDLSESLVVARDAAVRSNAAKSNFLANVSHELRTPLNAILGFSEALASGIFGRLPGRQAEYVGDIHLSGQRLLALINDILDLAKLDAGKLELREEVVALDKLAAEAIRGLRETSSAAGVTVDLTSVAGGVMVLGDPLRLRQVLDNLLSNAVKFTPTGGRIEVAVERLADGHTVVIVTDTGIGIPAGDLARVFLPFEQSDSRRARPAQGTGLGLPLVRQLVESHGGTVGMSSEPGVGTEVTVELPPERALPAEGNPRSIIKGNSAAKGCPRNTA</sequence>
<evidence type="ECO:0000256" key="6">
    <source>
        <dbReference type="ARBA" id="ARBA00023012"/>
    </source>
</evidence>
<feature type="domain" description="Histidine kinase" evidence="10">
    <location>
        <begin position="240"/>
        <end position="460"/>
    </location>
</feature>